<name>A0AAE1NPM0_9EUCA</name>
<dbReference type="InterPro" id="IPR006813">
    <property type="entry name" value="Glyco_trans_17"/>
</dbReference>
<dbReference type="GO" id="GO:0003830">
    <property type="term" value="F:beta-1,4-mannosylglycoprotein 4-beta-N-acetylglucosaminyltransferase activity"/>
    <property type="evidence" value="ECO:0007669"/>
    <property type="project" value="InterPro"/>
</dbReference>
<dbReference type="EMBL" id="JAWZYT010004439">
    <property type="protein sequence ID" value="KAK4293848.1"/>
    <property type="molecule type" value="Genomic_DNA"/>
</dbReference>
<dbReference type="Proteomes" id="UP001292094">
    <property type="component" value="Unassembled WGS sequence"/>
</dbReference>
<gene>
    <name evidence="1" type="ORF">Pmani_033488</name>
</gene>
<dbReference type="Pfam" id="PF04724">
    <property type="entry name" value="Glyco_transf_17"/>
    <property type="match status" value="1"/>
</dbReference>
<keyword evidence="2" id="KW-1185">Reference proteome</keyword>
<dbReference type="GO" id="GO:0016020">
    <property type="term" value="C:membrane"/>
    <property type="evidence" value="ECO:0007669"/>
    <property type="project" value="InterPro"/>
</dbReference>
<evidence type="ECO:0000313" key="1">
    <source>
        <dbReference type="EMBL" id="KAK4293848.1"/>
    </source>
</evidence>
<evidence type="ECO:0008006" key="3">
    <source>
        <dbReference type="Google" id="ProtNLM"/>
    </source>
</evidence>
<comment type="caution">
    <text evidence="1">The sequence shown here is derived from an EMBL/GenBank/DDBJ whole genome shotgun (WGS) entry which is preliminary data.</text>
</comment>
<protein>
    <recommendedName>
        <fullName evidence="3">Beta-1,4-mannosyl-glycoprotein 4-beta-N-acetylglucosaminyltransferase</fullName>
    </recommendedName>
</protein>
<dbReference type="AlphaFoldDB" id="A0AAE1NPM0"/>
<accession>A0AAE1NPM0</accession>
<proteinExistence type="predicted"/>
<organism evidence="1 2">
    <name type="scientific">Petrolisthes manimaculis</name>
    <dbReference type="NCBI Taxonomy" id="1843537"/>
    <lineage>
        <taxon>Eukaryota</taxon>
        <taxon>Metazoa</taxon>
        <taxon>Ecdysozoa</taxon>
        <taxon>Arthropoda</taxon>
        <taxon>Crustacea</taxon>
        <taxon>Multicrustacea</taxon>
        <taxon>Malacostraca</taxon>
        <taxon>Eumalacostraca</taxon>
        <taxon>Eucarida</taxon>
        <taxon>Decapoda</taxon>
        <taxon>Pleocyemata</taxon>
        <taxon>Anomura</taxon>
        <taxon>Galatheoidea</taxon>
        <taxon>Porcellanidae</taxon>
        <taxon>Petrolisthes</taxon>
    </lineage>
</organism>
<evidence type="ECO:0000313" key="2">
    <source>
        <dbReference type="Proteomes" id="UP001292094"/>
    </source>
</evidence>
<dbReference type="PANTHER" id="PTHR12224:SF0">
    <property type="entry name" value="BETA-1,4-MANNOSYL-GLYCOPROTEIN 4-BETA-N-ACETYLGLUCOSAMINYLTRANSFERASE"/>
    <property type="match status" value="1"/>
</dbReference>
<reference evidence="1" key="1">
    <citation type="submission" date="2023-11" db="EMBL/GenBank/DDBJ databases">
        <title>Genome assemblies of two species of porcelain crab, Petrolisthes cinctipes and Petrolisthes manimaculis (Anomura: Porcellanidae).</title>
        <authorList>
            <person name="Angst P."/>
        </authorList>
    </citation>
    <scope>NUCLEOTIDE SEQUENCE</scope>
    <source>
        <strain evidence="1">PB745_02</strain>
        <tissue evidence="1">Gill</tissue>
    </source>
</reference>
<sequence length="247" mass="28621">MCFLAGTNQERTLADTSGDKCWCQVGYFGADCGIPEAAWFSMYKDKFPDTRLTPRTVPRRIINGLPVNHEYAMFEARNARTVRLRGLPLLKGLRDDDLFVLSDADELPTKEVVTFLKVYDGYPEPVSFALRWNVFGFFWQKPPDESWWTWLKGPREALSEVSSAATISMLRDVLYNNAFYIRKSGLWQYYRLAKNLRHYRDRGHYVKEWVVGTSGHYAGWHCSWCFSPENMIRKMDSAQTNDVPSLG</sequence>
<dbReference type="PANTHER" id="PTHR12224">
    <property type="entry name" value="BETA-1,4-MANNOSYL-GLYCOPROTEIN BETA-1,4-N-ACETYLGLUCOSAMINYL-TRANSFERASE"/>
    <property type="match status" value="1"/>
</dbReference>
<dbReference type="GO" id="GO:0006044">
    <property type="term" value="P:N-acetylglucosamine metabolic process"/>
    <property type="evidence" value="ECO:0007669"/>
    <property type="project" value="TreeGrafter"/>
</dbReference>